<evidence type="ECO:0000256" key="1">
    <source>
        <dbReference type="ARBA" id="ARBA00012513"/>
    </source>
</evidence>
<dbReference type="EMBL" id="CP163435">
    <property type="protein sequence ID" value="XDQ30563.1"/>
    <property type="molecule type" value="Genomic_DNA"/>
</dbReference>
<evidence type="ECO:0000256" key="2">
    <source>
        <dbReference type="ARBA" id="ARBA00022527"/>
    </source>
</evidence>
<keyword evidence="4" id="KW-0808">Transferase</keyword>
<dbReference type="Gene3D" id="3.30.310.200">
    <property type="match status" value="1"/>
</dbReference>
<keyword evidence="2" id="KW-0723">Serine/threonine-protein kinase</keyword>
<evidence type="ECO:0000256" key="10">
    <source>
        <dbReference type="ARBA" id="ARBA00047899"/>
    </source>
</evidence>
<dbReference type="InterPro" id="IPR032171">
    <property type="entry name" value="COR-A"/>
</dbReference>
<dbReference type="SUPFAM" id="SSF52540">
    <property type="entry name" value="P-loop containing nucleoside triphosphate hydrolases"/>
    <property type="match status" value="1"/>
</dbReference>
<evidence type="ECO:0000256" key="8">
    <source>
        <dbReference type="ARBA" id="ARBA00022840"/>
    </source>
</evidence>
<comment type="catalytic activity">
    <reaction evidence="10">
        <text>L-threonyl-[protein] + ATP = O-phospho-L-threonyl-[protein] + ADP + H(+)</text>
        <dbReference type="Rhea" id="RHEA:46608"/>
        <dbReference type="Rhea" id="RHEA-COMP:11060"/>
        <dbReference type="Rhea" id="RHEA-COMP:11605"/>
        <dbReference type="ChEBI" id="CHEBI:15378"/>
        <dbReference type="ChEBI" id="CHEBI:30013"/>
        <dbReference type="ChEBI" id="CHEBI:30616"/>
        <dbReference type="ChEBI" id="CHEBI:61977"/>
        <dbReference type="ChEBI" id="CHEBI:456216"/>
        <dbReference type="EC" id="2.7.11.1"/>
    </reaction>
</comment>
<dbReference type="GO" id="GO:0005524">
    <property type="term" value="F:ATP binding"/>
    <property type="evidence" value="ECO:0007669"/>
    <property type="project" value="UniProtKB-KW"/>
</dbReference>
<sequence length="968" mass="108220">MALGDEELGDEEQVQQRIAAARNEVELDLGLLGLTEVPGELAELTHLRQLDLSANSLTALPDWLGSLTNLTHLNVMLNELTELPEWIGNLRNLRQLELNMCGLTKLPESIGNLTQLTDLFLNGNRLTELPTSFGDLTSLERLELSGSALTLLPDSFGNCTNLNRLALRDNQLVGLPDSFGDLASLDVVELDGNELTTLPPEVVAAGTATLLAFLRERSSSRTTRQWSSKVVFVGEGRAGKTSLIKSLLDEPFESNESSTHGLNVINLDLPHPHPERDVVMRLSTWDFGGQEIYHATHQFFLTDRSLFVLVWDAQIGWESTKLYYWLDMIKARAPRAPVILVATHLGPRPADLPLADLHAAYPGMIVASLEADNETRQGIGEVRDRIAEQASRLPLMGVVWPEAWLNATEAVRTDPRNHVDPQEMAALLSEHGVTDPGHQRGLTQALHSLGDVLAYSDDPELGDMVVLRPQWVTAYISRVLDAPAVRQTDALFTKAHQSELWHDLSTDLRRHFVALMERFDLSYRTDDGTSSIVVELLPWDPPAYEEAWAATESAHRELRLRYRLHTVPPGIPTWFIAREHRFTAGLHWRSGALLRHPDGEHTALVTVDRIARTAELRVRGPYPQDFLAILKDGFEQTLRRYPGLEINRSVPCPGRLPDGSECTHEFPHDQLKARLARTPPREEAECPVEIRDHNVRQLMQGIEPPEARRSEELLMQTRDEVRRMTDVVERQRVDGAARHDGLLRTLEQMEAKQASIAAEQQRAALAAWRGHRTSQQVTCPSVVSITRVTRRRALGVIRGSYLQLRLYCEAPGQWHPAPGHEPYEVRATSQLEATLLPYARGLFKILRYAVPVVGGAIGVASEDLDKILQDDIKLMKALLDTTSELGEPDDSADFASLNTLVRAEWDSEFRTMRNLLEQLDPHRLWGGLNKVSTPEADTLWLCKDHARPYRNALPAAPTPPPAPLPPAP</sequence>
<accession>A0AB39PN91</accession>
<keyword evidence="5" id="KW-0677">Repeat</keyword>
<dbReference type="Pfam" id="PF08477">
    <property type="entry name" value="Roc"/>
    <property type="match status" value="1"/>
</dbReference>
<evidence type="ECO:0000256" key="11">
    <source>
        <dbReference type="ARBA" id="ARBA00048679"/>
    </source>
</evidence>
<gene>
    <name evidence="13" type="ORF">AB5J56_40255</name>
</gene>
<evidence type="ECO:0000256" key="7">
    <source>
        <dbReference type="ARBA" id="ARBA00022777"/>
    </source>
</evidence>
<dbReference type="SMART" id="SM00364">
    <property type="entry name" value="LRR_BAC"/>
    <property type="match status" value="4"/>
</dbReference>
<feature type="domain" description="Roc" evidence="12">
    <location>
        <begin position="221"/>
        <end position="393"/>
    </location>
</feature>
<dbReference type="Gene3D" id="1.10.10.10">
    <property type="entry name" value="Winged helix-like DNA-binding domain superfamily/Winged helix DNA-binding domain"/>
    <property type="match status" value="1"/>
</dbReference>
<dbReference type="InterPro" id="IPR050216">
    <property type="entry name" value="LRR_domain-containing"/>
</dbReference>
<evidence type="ECO:0000256" key="5">
    <source>
        <dbReference type="ARBA" id="ARBA00022737"/>
    </source>
</evidence>
<dbReference type="Pfam" id="PF25497">
    <property type="entry name" value="COR-B"/>
    <property type="match status" value="1"/>
</dbReference>
<keyword evidence="8" id="KW-0067">ATP-binding</keyword>
<dbReference type="InterPro" id="IPR032675">
    <property type="entry name" value="LRR_dom_sf"/>
</dbReference>
<evidence type="ECO:0000259" key="12">
    <source>
        <dbReference type="PROSITE" id="PS51424"/>
    </source>
</evidence>
<keyword evidence="7" id="KW-0418">Kinase</keyword>
<dbReference type="InterPro" id="IPR057263">
    <property type="entry name" value="COR-B"/>
</dbReference>
<evidence type="ECO:0000313" key="13">
    <source>
        <dbReference type="EMBL" id="XDQ30563.1"/>
    </source>
</evidence>
<keyword evidence="6" id="KW-0547">Nucleotide-binding</keyword>
<comment type="catalytic activity">
    <reaction evidence="11">
        <text>L-seryl-[protein] + ATP = O-phospho-L-seryl-[protein] + ADP + H(+)</text>
        <dbReference type="Rhea" id="RHEA:17989"/>
        <dbReference type="Rhea" id="RHEA-COMP:9863"/>
        <dbReference type="Rhea" id="RHEA-COMP:11604"/>
        <dbReference type="ChEBI" id="CHEBI:15378"/>
        <dbReference type="ChEBI" id="CHEBI:29999"/>
        <dbReference type="ChEBI" id="CHEBI:30616"/>
        <dbReference type="ChEBI" id="CHEBI:83421"/>
        <dbReference type="ChEBI" id="CHEBI:456216"/>
        <dbReference type="EC" id="2.7.11.1"/>
    </reaction>
</comment>
<evidence type="ECO:0000256" key="3">
    <source>
        <dbReference type="ARBA" id="ARBA00022614"/>
    </source>
</evidence>
<dbReference type="EC" id="2.7.11.1" evidence="1"/>
<dbReference type="InterPro" id="IPR036388">
    <property type="entry name" value="WH-like_DNA-bd_sf"/>
</dbReference>
<reference evidence="13" key="1">
    <citation type="submission" date="2024-07" db="EMBL/GenBank/DDBJ databases">
        <authorList>
            <person name="Yu S.T."/>
        </authorList>
    </citation>
    <scope>NUCLEOTIDE SEQUENCE</scope>
    <source>
        <strain evidence="13">R21</strain>
    </source>
</reference>
<dbReference type="InterPro" id="IPR055414">
    <property type="entry name" value="LRR_R13L4/SHOC2-like"/>
</dbReference>
<dbReference type="InterPro" id="IPR020859">
    <property type="entry name" value="ROC"/>
</dbReference>
<keyword evidence="3" id="KW-0433">Leucine-rich repeat</keyword>
<dbReference type="SUPFAM" id="SSF52058">
    <property type="entry name" value="L domain-like"/>
    <property type="match status" value="1"/>
</dbReference>
<organism evidence="13">
    <name type="scientific">Streptomyces sp. R21</name>
    <dbReference type="NCBI Taxonomy" id="3238627"/>
    <lineage>
        <taxon>Bacteria</taxon>
        <taxon>Bacillati</taxon>
        <taxon>Actinomycetota</taxon>
        <taxon>Actinomycetes</taxon>
        <taxon>Kitasatosporales</taxon>
        <taxon>Streptomycetaceae</taxon>
        <taxon>Streptomyces</taxon>
    </lineage>
</organism>
<dbReference type="InterPro" id="IPR003591">
    <property type="entry name" value="Leu-rich_rpt_typical-subtyp"/>
</dbReference>
<dbReference type="Gene3D" id="3.80.10.10">
    <property type="entry name" value="Ribonuclease Inhibitor"/>
    <property type="match status" value="1"/>
</dbReference>
<dbReference type="PROSITE" id="PS51424">
    <property type="entry name" value="ROC"/>
    <property type="match status" value="1"/>
</dbReference>
<keyword evidence="9" id="KW-0342">GTP-binding</keyword>
<dbReference type="InterPro" id="IPR027417">
    <property type="entry name" value="P-loop_NTPase"/>
</dbReference>
<dbReference type="SMART" id="SM00369">
    <property type="entry name" value="LRR_TYP"/>
    <property type="match status" value="7"/>
</dbReference>
<dbReference type="AlphaFoldDB" id="A0AB39PN91"/>
<dbReference type="InterPro" id="IPR001611">
    <property type="entry name" value="Leu-rich_rpt"/>
</dbReference>
<evidence type="ECO:0000256" key="4">
    <source>
        <dbReference type="ARBA" id="ARBA00022679"/>
    </source>
</evidence>
<dbReference type="PANTHER" id="PTHR48051">
    <property type="match status" value="1"/>
</dbReference>
<dbReference type="RefSeq" id="WP_369240616.1">
    <property type="nucleotide sequence ID" value="NZ_CP163435.1"/>
</dbReference>
<dbReference type="Gene3D" id="3.40.50.300">
    <property type="entry name" value="P-loop containing nucleotide triphosphate hydrolases"/>
    <property type="match status" value="1"/>
</dbReference>
<dbReference type="Pfam" id="PF16095">
    <property type="entry name" value="COR-A"/>
    <property type="match status" value="1"/>
</dbReference>
<proteinExistence type="predicted"/>
<dbReference type="GO" id="GO:0004674">
    <property type="term" value="F:protein serine/threonine kinase activity"/>
    <property type="evidence" value="ECO:0007669"/>
    <property type="project" value="UniProtKB-KW"/>
</dbReference>
<dbReference type="Pfam" id="PF23598">
    <property type="entry name" value="LRR_14"/>
    <property type="match status" value="1"/>
</dbReference>
<name>A0AB39PN91_9ACTN</name>
<evidence type="ECO:0000256" key="6">
    <source>
        <dbReference type="ARBA" id="ARBA00022741"/>
    </source>
</evidence>
<dbReference type="PANTHER" id="PTHR48051:SF1">
    <property type="entry name" value="RAS SUPPRESSOR PROTEIN 1"/>
    <property type="match status" value="1"/>
</dbReference>
<dbReference type="PROSITE" id="PS51450">
    <property type="entry name" value="LRR"/>
    <property type="match status" value="1"/>
</dbReference>
<evidence type="ECO:0000256" key="9">
    <source>
        <dbReference type="ARBA" id="ARBA00023134"/>
    </source>
</evidence>
<protein>
    <recommendedName>
        <fullName evidence="1">non-specific serine/threonine protein kinase</fullName>
        <ecNumber evidence="1">2.7.11.1</ecNumber>
    </recommendedName>
</protein>
<dbReference type="GO" id="GO:0005737">
    <property type="term" value="C:cytoplasm"/>
    <property type="evidence" value="ECO:0007669"/>
    <property type="project" value="TreeGrafter"/>
</dbReference>
<dbReference type="Gene3D" id="3.30.70.1390">
    <property type="entry name" value="ROC domain from the Parkinson's disease-associated leucine-rich repeat kinase 2"/>
    <property type="match status" value="1"/>
</dbReference>